<feature type="transmembrane region" description="Helical" evidence="2">
    <location>
        <begin position="171"/>
        <end position="193"/>
    </location>
</feature>
<keyword evidence="2" id="KW-0472">Membrane</keyword>
<dbReference type="Pfam" id="PF06161">
    <property type="entry name" value="DUF975"/>
    <property type="match status" value="1"/>
</dbReference>
<keyword evidence="2" id="KW-0812">Transmembrane</keyword>
<feature type="transmembrane region" description="Helical" evidence="2">
    <location>
        <begin position="52"/>
        <end position="73"/>
    </location>
</feature>
<feature type="transmembrane region" description="Helical" evidence="2">
    <location>
        <begin position="103"/>
        <end position="126"/>
    </location>
</feature>
<dbReference type="PANTHER" id="PTHR40076:SF1">
    <property type="entry name" value="MEMBRANE PROTEIN"/>
    <property type="match status" value="1"/>
</dbReference>
<gene>
    <name evidence="3" type="ORF">DXC40_05495</name>
</gene>
<evidence type="ECO:0000256" key="1">
    <source>
        <dbReference type="SAM" id="MobiDB-lite"/>
    </source>
</evidence>
<feature type="transmembrane region" description="Helical" evidence="2">
    <location>
        <begin position="289"/>
        <end position="313"/>
    </location>
</feature>
<dbReference type="AlphaFoldDB" id="A0A3E3INU4"/>
<sequence>MNCLDNGKTVYIDAIYRIDSGMLLLTRHAGRRSFMGFFKMMKINARRALSGFWGRAILAMLIMALPTILINVLENGMRQVVGVPAFVDYAMTPGNALDDMANVAAASIVISLLVYALLFLIVTPLSQGVLAWYYRRTGGADDSLTTIFSYFEQAGTYFRSIGLHFMIGLKMFFWALLLYSPLFAMAAMFIISGGDQPRAVILFAFLLSVVWLLIATVLLTIVGLRYFLAPYLLAAYPGRKIRALIRDGVRKVNGHKGRLFLFSLSFIGWYLPLVAVLGLIIFLPFASNVFMTLQILGIMILLLVLQLGLMLFVGPYTRAALAMYARYLIERSEHDDMDSGADNRTREYKPEIDHYLESQRTRELSGGSGDSSNPHDPPV</sequence>
<organism evidence="3 4">
    <name type="scientific">Anaerotruncus colihominis</name>
    <dbReference type="NCBI Taxonomy" id="169435"/>
    <lineage>
        <taxon>Bacteria</taxon>
        <taxon>Bacillati</taxon>
        <taxon>Bacillota</taxon>
        <taxon>Clostridia</taxon>
        <taxon>Eubacteriales</taxon>
        <taxon>Oscillospiraceae</taxon>
        <taxon>Anaerotruncus</taxon>
    </lineage>
</organism>
<dbReference type="EMBL" id="QVME01000002">
    <property type="protein sequence ID" value="RGE68750.1"/>
    <property type="molecule type" value="Genomic_DNA"/>
</dbReference>
<dbReference type="PANTHER" id="PTHR40076">
    <property type="entry name" value="MEMBRANE PROTEIN-RELATED"/>
    <property type="match status" value="1"/>
</dbReference>
<reference evidence="3 4" key="1">
    <citation type="submission" date="2018-08" db="EMBL/GenBank/DDBJ databases">
        <title>A genome reference for cultivated species of the human gut microbiota.</title>
        <authorList>
            <person name="Zou Y."/>
            <person name="Xue W."/>
            <person name="Luo G."/>
        </authorList>
    </citation>
    <scope>NUCLEOTIDE SEQUENCE [LARGE SCALE GENOMIC DNA]</scope>
    <source>
        <strain evidence="3 4">TF05-12AC</strain>
    </source>
</reference>
<dbReference type="Proteomes" id="UP000260828">
    <property type="component" value="Unassembled WGS sequence"/>
</dbReference>
<evidence type="ECO:0000256" key="2">
    <source>
        <dbReference type="SAM" id="Phobius"/>
    </source>
</evidence>
<comment type="caution">
    <text evidence="3">The sequence shown here is derived from an EMBL/GenBank/DDBJ whole genome shotgun (WGS) entry which is preliminary data.</text>
</comment>
<evidence type="ECO:0000313" key="4">
    <source>
        <dbReference type="Proteomes" id="UP000260828"/>
    </source>
</evidence>
<evidence type="ECO:0000313" key="3">
    <source>
        <dbReference type="EMBL" id="RGE68750.1"/>
    </source>
</evidence>
<accession>A0A3E3INU4</accession>
<feature type="compositionally biased region" description="Polar residues" evidence="1">
    <location>
        <begin position="370"/>
        <end position="379"/>
    </location>
</feature>
<dbReference type="InterPro" id="IPR010380">
    <property type="entry name" value="DUF975"/>
</dbReference>
<feature type="transmembrane region" description="Helical" evidence="2">
    <location>
        <begin position="199"/>
        <end position="224"/>
    </location>
</feature>
<feature type="region of interest" description="Disordered" evidence="1">
    <location>
        <begin position="359"/>
        <end position="379"/>
    </location>
</feature>
<keyword evidence="2" id="KW-1133">Transmembrane helix</keyword>
<feature type="transmembrane region" description="Helical" evidence="2">
    <location>
        <begin position="259"/>
        <end position="283"/>
    </location>
</feature>
<proteinExistence type="predicted"/>
<protein>
    <submittedName>
        <fullName evidence="3">DUF975 family protein</fullName>
    </submittedName>
</protein>
<name>A0A3E3INU4_9FIRM</name>